<dbReference type="Gene3D" id="3.90.120.10">
    <property type="entry name" value="DNA Methylase, subunit A, domain 2"/>
    <property type="match status" value="1"/>
</dbReference>
<evidence type="ECO:0000313" key="8">
    <source>
        <dbReference type="Proteomes" id="UP001595855"/>
    </source>
</evidence>
<reference evidence="8" key="1">
    <citation type="journal article" date="2019" name="Int. J. Syst. Evol. Microbiol.">
        <title>The Global Catalogue of Microorganisms (GCM) 10K type strain sequencing project: providing services to taxonomists for standard genome sequencing and annotation.</title>
        <authorList>
            <consortium name="The Broad Institute Genomics Platform"/>
            <consortium name="The Broad Institute Genome Sequencing Center for Infectious Disease"/>
            <person name="Wu L."/>
            <person name="Ma J."/>
        </authorList>
    </citation>
    <scope>NUCLEOTIDE SEQUENCE [LARGE SCALE GENOMIC DNA]</scope>
    <source>
        <strain evidence="8">CGMCC 4.1542</strain>
    </source>
</reference>
<keyword evidence="3 6" id="KW-0808">Transferase</keyword>
<dbReference type="GO" id="GO:0003886">
    <property type="term" value="F:DNA (cytosine-5-)-methyltransferase activity"/>
    <property type="evidence" value="ECO:0007669"/>
    <property type="project" value="UniProtKB-EC"/>
</dbReference>
<evidence type="ECO:0000256" key="2">
    <source>
        <dbReference type="ARBA" id="ARBA00022603"/>
    </source>
</evidence>
<evidence type="ECO:0000256" key="5">
    <source>
        <dbReference type="ARBA" id="ARBA00022747"/>
    </source>
</evidence>
<keyword evidence="8" id="KW-1185">Reference proteome</keyword>
<evidence type="ECO:0000256" key="3">
    <source>
        <dbReference type="ARBA" id="ARBA00022679"/>
    </source>
</evidence>
<comment type="caution">
    <text evidence="7">The sequence shown here is derived from an EMBL/GenBank/DDBJ whole genome shotgun (WGS) entry which is preliminary data.</text>
</comment>
<evidence type="ECO:0000313" key="7">
    <source>
        <dbReference type="EMBL" id="MFC5017671.1"/>
    </source>
</evidence>
<gene>
    <name evidence="7" type="ORF">ACFPRC_22720</name>
</gene>
<comment type="similarity">
    <text evidence="6">Belongs to the class I-like SAM-binding methyltransferase superfamily. C5-methyltransferase family.</text>
</comment>
<dbReference type="PROSITE" id="PS51679">
    <property type="entry name" value="SAM_MT_C5"/>
    <property type="match status" value="1"/>
</dbReference>
<dbReference type="RefSeq" id="WP_271416113.1">
    <property type="nucleotide sequence ID" value="NZ_BAAATN010000002.1"/>
</dbReference>
<proteinExistence type="inferred from homology"/>
<dbReference type="Gene3D" id="3.40.50.150">
    <property type="entry name" value="Vaccinia Virus protein VP39"/>
    <property type="match status" value="1"/>
</dbReference>
<keyword evidence="4 6" id="KW-0949">S-adenosyl-L-methionine</keyword>
<dbReference type="InterPro" id="IPR029063">
    <property type="entry name" value="SAM-dependent_MTases_sf"/>
</dbReference>
<keyword evidence="5" id="KW-0680">Restriction system</keyword>
<name>A0ABV9WWR9_9ACTN</name>
<sequence length="402" mass="44141">MTRAPHPDAPVIVDLFAGPGGLDIAAEVLGVPAIGVEWEKSTRATRDAAHLRTTAVGDVAKVNPLDPEVRSARVLAGGPPCQTYSVAGNREGHKALDEVVDLAELVGSSRTVGALEKSWAEVERRAVDLEWADERTGLVLQPLRWIVEKGLKSDPYEVVVLEQVPTVLPVWKKYREILRGLGYDAECELLHTEEYGVPQTRRRAVLIARYRGSGRGRSLEFPPLTHQRYRKGATRLPAQRPTDSTNALQQNSLFGSQAPPSIGPWVSMGDALRESRASDFVVRSNYGSGGDPKKRGLRVSDAPAATITGKVRRNTVFDLKGYDQDGEPELGPEQDRFSFREAGLLQTFPAEYPWRGTDVAQQIGNAIPPLLGVHILCTALGLSEDRKEQAIESLRTWRPSQH</sequence>
<dbReference type="InterPro" id="IPR001525">
    <property type="entry name" value="C5_MeTfrase"/>
</dbReference>
<evidence type="ECO:0000256" key="4">
    <source>
        <dbReference type="ARBA" id="ARBA00022691"/>
    </source>
</evidence>
<dbReference type="PRINTS" id="PR00105">
    <property type="entry name" value="C5METTRFRASE"/>
</dbReference>
<organism evidence="7 8">
    <name type="scientific">Streptomyces lienomycini</name>
    <dbReference type="NCBI Taxonomy" id="284035"/>
    <lineage>
        <taxon>Bacteria</taxon>
        <taxon>Bacillati</taxon>
        <taxon>Actinomycetota</taxon>
        <taxon>Actinomycetes</taxon>
        <taxon>Kitasatosporales</taxon>
        <taxon>Streptomycetaceae</taxon>
        <taxon>Streptomyces</taxon>
    </lineage>
</organism>
<evidence type="ECO:0000256" key="6">
    <source>
        <dbReference type="PROSITE-ProRule" id="PRU01016"/>
    </source>
</evidence>
<evidence type="ECO:0000256" key="1">
    <source>
        <dbReference type="ARBA" id="ARBA00011975"/>
    </source>
</evidence>
<dbReference type="SUPFAM" id="SSF53335">
    <property type="entry name" value="S-adenosyl-L-methionine-dependent methyltransferases"/>
    <property type="match status" value="1"/>
</dbReference>
<dbReference type="GO" id="GO:0032259">
    <property type="term" value="P:methylation"/>
    <property type="evidence" value="ECO:0007669"/>
    <property type="project" value="UniProtKB-KW"/>
</dbReference>
<feature type="active site" evidence="6">
    <location>
        <position position="81"/>
    </location>
</feature>
<dbReference type="PANTHER" id="PTHR10629:SF52">
    <property type="entry name" value="DNA (CYTOSINE-5)-METHYLTRANSFERASE 1"/>
    <property type="match status" value="1"/>
</dbReference>
<dbReference type="PANTHER" id="PTHR10629">
    <property type="entry name" value="CYTOSINE-SPECIFIC METHYLTRANSFERASE"/>
    <property type="match status" value="1"/>
</dbReference>
<dbReference type="InterPro" id="IPR050390">
    <property type="entry name" value="C5-Methyltransferase"/>
</dbReference>
<protein>
    <recommendedName>
        <fullName evidence="1">DNA (cytosine-5-)-methyltransferase</fullName>
        <ecNumber evidence="1">2.1.1.37</ecNumber>
    </recommendedName>
</protein>
<keyword evidence="2 6" id="KW-0489">Methyltransferase</keyword>
<dbReference type="Proteomes" id="UP001595855">
    <property type="component" value="Unassembled WGS sequence"/>
</dbReference>
<dbReference type="Pfam" id="PF00145">
    <property type="entry name" value="DNA_methylase"/>
    <property type="match status" value="2"/>
</dbReference>
<accession>A0ABV9WWR9</accession>
<dbReference type="EMBL" id="JBHSJO010000001">
    <property type="protein sequence ID" value="MFC5017671.1"/>
    <property type="molecule type" value="Genomic_DNA"/>
</dbReference>
<dbReference type="EC" id="2.1.1.37" evidence="1"/>